<keyword evidence="4" id="KW-0418">Kinase</keyword>
<dbReference type="SUPFAM" id="SSF56112">
    <property type="entry name" value="Protein kinase-like (PK-like)"/>
    <property type="match status" value="1"/>
</dbReference>
<evidence type="ECO:0000313" key="10">
    <source>
        <dbReference type="EMBL" id="CAL1709208.1"/>
    </source>
</evidence>
<dbReference type="EMBL" id="OZ037948">
    <property type="protein sequence ID" value="CAL1709208.1"/>
    <property type="molecule type" value="Genomic_DNA"/>
</dbReference>
<protein>
    <recommendedName>
        <fullName evidence="9">Protein kinase domain-containing protein</fullName>
    </recommendedName>
</protein>
<evidence type="ECO:0000313" key="11">
    <source>
        <dbReference type="Proteomes" id="UP001497453"/>
    </source>
</evidence>
<reference evidence="11" key="1">
    <citation type="submission" date="2024-04" db="EMBL/GenBank/DDBJ databases">
        <authorList>
            <person name="Shaw F."/>
            <person name="Minotto A."/>
        </authorList>
    </citation>
    <scope>NUCLEOTIDE SEQUENCE [LARGE SCALE GENOMIC DNA]</scope>
</reference>
<evidence type="ECO:0000256" key="2">
    <source>
        <dbReference type="ARBA" id="ARBA00022679"/>
    </source>
</evidence>
<dbReference type="PROSITE" id="PS00108">
    <property type="entry name" value="PROTEIN_KINASE_ST"/>
    <property type="match status" value="1"/>
</dbReference>
<dbReference type="InterPro" id="IPR011009">
    <property type="entry name" value="Kinase-like_dom_sf"/>
</dbReference>
<gene>
    <name evidence="10" type="ORF">GFSPODELE1_LOCUS7236</name>
</gene>
<dbReference type="Pfam" id="PF00069">
    <property type="entry name" value="Pkinase"/>
    <property type="match status" value="1"/>
</dbReference>
<dbReference type="PROSITE" id="PS00107">
    <property type="entry name" value="PROTEIN_KINASE_ATP"/>
    <property type="match status" value="1"/>
</dbReference>
<accession>A0ABP1DQ60</accession>
<evidence type="ECO:0000256" key="1">
    <source>
        <dbReference type="ARBA" id="ARBA00022527"/>
    </source>
</evidence>
<comment type="similarity">
    <text evidence="7">Belongs to the protein kinase superfamily.</text>
</comment>
<dbReference type="PANTHER" id="PTHR24345">
    <property type="entry name" value="SERINE/THREONINE-PROTEIN KINASE PLK"/>
    <property type="match status" value="1"/>
</dbReference>
<dbReference type="Proteomes" id="UP001497453">
    <property type="component" value="Chromosome 5"/>
</dbReference>
<keyword evidence="3 6" id="KW-0547">Nucleotide-binding</keyword>
<proteinExistence type="inferred from homology"/>
<dbReference type="Gene3D" id="1.10.510.10">
    <property type="entry name" value="Transferase(Phosphotransferase) domain 1"/>
    <property type="match status" value="1"/>
</dbReference>
<feature type="binding site" evidence="6">
    <location>
        <position position="56"/>
    </location>
    <ligand>
        <name>ATP</name>
        <dbReference type="ChEBI" id="CHEBI:30616"/>
    </ligand>
</feature>
<dbReference type="SMART" id="SM00220">
    <property type="entry name" value="S_TKc"/>
    <property type="match status" value="1"/>
</dbReference>
<keyword evidence="1 7" id="KW-0723">Serine/threonine-protein kinase</keyword>
<dbReference type="PANTHER" id="PTHR24345:SF0">
    <property type="entry name" value="CELL CYCLE SERINE_THREONINE-PROTEIN KINASE CDC5_MSD2"/>
    <property type="match status" value="1"/>
</dbReference>
<evidence type="ECO:0000256" key="4">
    <source>
        <dbReference type="ARBA" id="ARBA00022777"/>
    </source>
</evidence>
<evidence type="ECO:0000256" key="8">
    <source>
        <dbReference type="SAM" id="MobiDB-lite"/>
    </source>
</evidence>
<evidence type="ECO:0000256" key="3">
    <source>
        <dbReference type="ARBA" id="ARBA00022741"/>
    </source>
</evidence>
<name>A0ABP1DQ60_9APHY</name>
<dbReference type="InterPro" id="IPR008271">
    <property type="entry name" value="Ser/Thr_kinase_AS"/>
</dbReference>
<keyword evidence="5 6" id="KW-0067">ATP-binding</keyword>
<dbReference type="InterPro" id="IPR000719">
    <property type="entry name" value="Prot_kinase_dom"/>
</dbReference>
<dbReference type="PROSITE" id="PS50011">
    <property type="entry name" value="PROTEIN_KINASE_DOM"/>
    <property type="match status" value="1"/>
</dbReference>
<evidence type="ECO:0000256" key="5">
    <source>
        <dbReference type="ARBA" id="ARBA00022840"/>
    </source>
</evidence>
<feature type="domain" description="Protein kinase" evidence="9">
    <location>
        <begin position="21"/>
        <end position="292"/>
    </location>
</feature>
<evidence type="ECO:0000256" key="6">
    <source>
        <dbReference type="PROSITE-ProRule" id="PRU10141"/>
    </source>
</evidence>
<dbReference type="InterPro" id="IPR017441">
    <property type="entry name" value="Protein_kinase_ATP_BS"/>
</dbReference>
<keyword evidence="11" id="KW-1185">Reference proteome</keyword>
<sequence length="447" mass="49894">MAAIRTPMPDFTGCVVDDGRYQIIQKLGSGAYGIVYRAVDHHSASLSANGSQLAIKILRKAGLTEREAINVRRELQLHRIMSEHPNVVTMHRAFEDDDYVYIVLDYCPGGDLFQKVCEEGIYFRNDALLKKAFLQIIDAVYACHRKRIFHRDLKPENILCNEDGSEIYLSDFGLATNERISRTFGCGSSFYMSPECIGAETDYIPYSTRYGDIWALGVILVNMITARSPWEKAITEDDCFHDYLLDNNFLREMLPISQGAHDIITQMFTLEPTDRISLPELRMAIENLDTFFMNDAEVANAPSGCQLAVKEILANLAIKKQKREFENAIEKFDQMKVKDMSIRKAVHLPKQAVSSRDDTPATSPESSPNSSHSVGLTDNDSQSSSVVSSGPVTPANYAIEPLLEVPELSESLGTEWISTIASKVRNALEPAKGPLRVVNEVDSRAVV</sequence>
<keyword evidence="2" id="KW-0808">Transferase</keyword>
<feature type="region of interest" description="Disordered" evidence="8">
    <location>
        <begin position="348"/>
        <end position="390"/>
    </location>
</feature>
<feature type="compositionally biased region" description="Low complexity" evidence="8">
    <location>
        <begin position="360"/>
        <end position="373"/>
    </location>
</feature>
<organism evidence="10 11">
    <name type="scientific">Somion occarium</name>
    <dbReference type="NCBI Taxonomy" id="3059160"/>
    <lineage>
        <taxon>Eukaryota</taxon>
        <taxon>Fungi</taxon>
        <taxon>Dikarya</taxon>
        <taxon>Basidiomycota</taxon>
        <taxon>Agaricomycotina</taxon>
        <taxon>Agaricomycetes</taxon>
        <taxon>Polyporales</taxon>
        <taxon>Cerrenaceae</taxon>
        <taxon>Somion</taxon>
    </lineage>
</organism>
<evidence type="ECO:0000259" key="9">
    <source>
        <dbReference type="PROSITE" id="PS50011"/>
    </source>
</evidence>
<evidence type="ECO:0000256" key="7">
    <source>
        <dbReference type="RuleBase" id="RU000304"/>
    </source>
</evidence>